<evidence type="ECO:0000259" key="6">
    <source>
        <dbReference type="Pfam" id="PF01416"/>
    </source>
</evidence>
<dbReference type="Gene3D" id="3.30.70.580">
    <property type="entry name" value="Pseudouridine synthase I, catalytic domain, N-terminal subdomain"/>
    <property type="match status" value="1"/>
</dbReference>
<dbReference type="GO" id="GO:0160147">
    <property type="term" value="F:tRNA pseudouridine(38-40) synthase activity"/>
    <property type="evidence" value="ECO:0007669"/>
    <property type="project" value="UniProtKB-EC"/>
</dbReference>
<dbReference type="CDD" id="cd02570">
    <property type="entry name" value="PseudoU_synth_EcTruA"/>
    <property type="match status" value="1"/>
</dbReference>
<dbReference type="NCBIfam" id="TIGR00071">
    <property type="entry name" value="hisT_truA"/>
    <property type="match status" value="1"/>
</dbReference>
<keyword evidence="3 4" id="KW-0413">Isomerase</keyword>
<dbReference type="InterPro" id="IPR001406">
    <property type="entry name" value="PsdUridine_synth_TruA"/>
</dbReference>
<dbReference type="InterPro" id="IPR020097">
    <property type="entry name" value="PsdUridine_synth_TruA_a/b_dom"/>
</dbReference>
<proteinExistence type="inferred from homology"/>
<feature type="active site" description="Nucleophile" evidence="4">
    <location>
        <position position="85"/>
    </location>
</feature>
<feature type="domain" description="Pseudouridine synthase I TruA alpha/beta" evidence="6">
    <location>
        <begin position="34"/>
        <end position="140"/>
    </location>
</feature>
<evidence type="ECO:0000256" key="5">
    <source>
        <dbReference type="RuleBase" id="RU003792"/>
    </source>
</evidence>
<evidence type="ECO:0000256" key="3">
    <source>
        <dbReference type="ARBA" id="ARBA00023235"/>
    </source>
</evidence>
<dbReference type="EMBL" id="CP123443">
    <property type="protein sequence ID" value="WGK68860.1"/>
    <property type="molecule type" value="Genomic_DNA"/>
</dbReference>
<dbReference type="Gene3D" id="3.30.70.660">
    <property type="entry name" value="Pseudouridine synthase I, catalytic domain, C-terminal subdomain"/>
    <property type="match status" value="1"/>
</dbReference>
<dbReference type="RefSeq" id="WP_326927047.1">
    <property type="nucleotide sequence ID" value="NZ_CP123443.1"/>
</dbReference>
<dbReference type="HAMAP" id="MF_00171">
    <property type="entry name" value="TruA"/>
    <property type="match status" value="1"/>
</dbReference>
<keyword evidence="2 4" id="KW-0819">tRNA processing</keyword>
<gene>
    <name evidence="4 7" type="primary">truA</name>
    <name evidence="7" type="ORF">P0082_10280</name>
</gene>
<dbReference type="InterPro" id="IPR020094">
    <property type="entry name" value="TruA/RsuA/RluB/E/F_N"/>
</dbReference>
<evidence type="ECO:0000313" key="7">
    <source>
        <dbReference type="EMBL" id="WGK68860.1"/>
    </source>
</evidence>
<comment type="similarity">
    <text evidence="1 4 5">Belongs to the tRNA pseudouridine synthase TruA family.</text>
</comment>
<reference evidence="7 8" key="1">
    <citation type="submission" date="2023-04" db="EMBL/GenBank/DDBJ databases">
        <title>Spirochaete genome identified in red abalone sample constitutes a novel genus.</title>
        <authorList>
            <person name="Sharma S.P."/>
            <person name="Purcell C.M."/>
            <person name="Hyde J.R."/>
            <person name="Severin A.J."/>
        </authorList>
    </citation>
    <scope>NUCLEOTIDE SEQUENCE [LARGE SCALE GENOMIC DNA]</scope>
    <source>
        <strain evidence="7 8">SP-2023</strain>
    </source>
</reference>
<keyword evidence="8" id="KW-1185">Reference proteome</keyword>
<name>A0ABY8MH30_9SPIO</name>
<feature type="binding site" evidence="4">
    <location>
        <position position="146"/>
    </location>
    <ligand>
        <name>substrate</name>
    </ligand>
</feature>
<dbReference type="EC" id="5.4.99.12" evidence="4"/>
<comment type="catalytic activity">
    <reaction evidence="4 5">
        <text>uridine(38/39/40) in tRNA = pseudouridine(38/39/40) in tRNA</text>
        <dbReference type="Rhea" id="RHEA:22376"/>
        <dbReference type="Rhea" id="RHEA-COMP:10085"/>
        <dbReference type="Rhea" id="RHEA-COMP:10087"/>
        <dbReference type="ChEBI" id="CHEBI:65314"/>
        <dbReference type="ChEBI" id="CHEBI:65315"/>
        <dbReference type="EC" id="5.4.99.12"/>
    </reaction>
</comment>
<dbReference type="SUPFAM" id="SSF55120">
    <property type="entry name" value="Pseudouridine synthase"/>
    <property type="match status" value="1"/>
</dbReference>
<feature type="domain" description="Pseudouridine synthase I TruA alpha/beta" evidence="6">
    <location>
        <begin position="184"/>
        <end position="241"/>
    </location>
</feature>
<evidence type="ECO:0000256" key="2">
    <source>
        <dbReference type="ARBA" id="ARBA00022694"/>
    </source>
</evidence>
<evidence type="ECO:0000256" key="1">
    <source>
        <dbReference type="ARBA" id="ARBA00009375"/>
    </source>
</evidence>
<dbReference type="Pfam" id="PF01416">
    <property type="entry name" value="PseudoU_synth_1"/>
    <property type="match status" value="2"/>
</dbReference>
<dbReference type="InterPro" id="IPR020103">
    <property type="entry name" value="PsdUridine_synth_cat_dom_sf"/>
</dbReference>
<evidence type="ECO:0000313" key="8">
    <source>
        <dbReference type="Proteomes" id="UP001228690"/>
    </source>
</evidence>
<comment type="subunit">
    <text evidence="4">Homodimer.</text>
</comment>
<sequence>MAETDEQTPDGVCGTRGGALQVIKGLRNIALRIAYQGDSFAGWQYQPRERTVEGELRKALNKLHKRSPVESIRDGVTLYAAGRTDAGVHATGQVANFFSDIRTESLSAPKFREALNSHLSKDVRVLQSREVPGDFHARYSARARVYHYRLIQGRGSSPDQRQNAWYVGTPWLDVAVLNCMVGPLIGKHDFSAFTVARDQAKTKVRRIYAASFYPEGPYLVFRIVGNAFLWHMVRSIVGTAIGLYSQDFGKAGSLGESMAVPCCPLPSPLSSGGGLTESPAMSSAKTSAEVSVTSCGGMDRMEMGRDAETESPSQGMYERRFLLRDRMAGYLRQEGLTGGHTGFNAPAHGLTLSRVIYPGQDGLPWQWQL</sequence>
<organism evidence="7 8">
    <name type="scientific">Candidatus Haliotispira prima</name>
    <dbReference type="NCBI Taxonomy" id="3034016"/>
    <lineage>
        <taxon>Bacteria</taxon>
        <taxon>Pseudomonadati</taxon>
        <taxon>Spirochaetota</taxon>
        <taxon>Spirochaetia</taxon>
        <taxon>Spirochaetales</taxon>
        <taxon>Spirochaetaceae</taxon>
        <taxon>Candidatus Haliotispira</taxon>
    </lineage>
</organism>
<dbReference type="InterPro" id="IPR020095">
    <property type="entry name" value="PsdUridine_synth_TruA_C"/>
</dbReference>
<protein>
    <recommendedName>
        <fullName evidence="4">tRNA pseudouridine synthase A</fullName>
        <ecNumber evidence="4">5.4.99.12</ecNumber>
    </recommendedName>
    <alternativeName>
        <fullName evidence="4">tRNA pseudouridine(38-40) synthase</fullName>
    </alternativeName>
    <alternativeName>
        <fullName evidence="4">tRNA pseudouridylate synthase I</fullName>
    </alternativeName>
    <alternativeName>
        <fullName evidence="4">tRNA-uridine isomerase I</fullName>
    </alternativeName>
</protein>
<dbReference type="PANTHER" id="PTHR11142:SF0">
    <property type="entry name" value="TRNA PSEUDOURIDINE SYNTHASE-LIKE 1"/>
    <property type="match status" value="1"/>
</dbReference>
<dbReference type="PANTHER" id="PTHR11142">
    <property type="entry name" value="PSEUDOURIDYLATE SYNTHASE"/>
    <property type="match status" value="1"/>
</dbReference>
<comment type="function">
    <text evidence="4">Formation of pseudouridine at positions 38, 39 and 40 in the anticodon stem and loop of transfer RNAs.</text>
</comment>
<dbReference type="Proteomes" id="UP001228690">
    <property type="component" value="Chromosome"/>
</dbReference>
<evidence type="ECO:0000256" key="4">
    <source>
        <dbReference type="HAMAP-Rule" id="MF_00171"/>
    </source>
</evidence>
<accession>A0ABY8MH30</accession>
<comment type="caution">
    <text evidence="4">Lacks conserved residue(s) required for the propagation of feature annotation.</text>
</comment>